<dbReference type="InterPro" id="IPR056884">
    <property type="entry name" value="NPHP3-like_N"/>
</dbReference>
<dbReference type="CDD" id="cd00200">
    <property type="entry name" value="WD40"/>
    <property type="match status" value="2"/>
</dbReference>
<dbReference type="SUPFAM" id="SSF53167">
    <property type="entry name" value="Purine and uridine phosphorylases"/>
    <property type="match status" value="1"/>
</dbReference>
<dbReference type="Gene3D" id="2.130.10.10">
    <property type="entry name" value="YVTN repeat-like/Quinoprotein amine dehydrogenase"/>
    <property type="match status" value="6"/>
</dbReference>
<keyword evidence="2" id="KW-0677">Repeat</keyword>
<proteinExistence type="predicted"/>
<feature type="repeat" description="WD" evidence="3">
    <location>
        <begin position="1305"/>
        <end position="1339"/>
    </location>
</feature>
<dbReference type="InterPro" id="IPR015943">
    <property type="entry name" value="WD40/YVTN_repeat-like_dom_sf"/>
</dbReference>
<protein>
    <submittedName>
        <fullName evidence="7">Uncharacterized protein</fullName>
    </submittedName>
</protein>
<dbReference type="PROSITE" id="PS50082">
    <property type="entry name" value="WD_REPEATS_2"/>
    <property type="match status" value="12"/>
</dbReference>
<evidence type="ECO:0000313" key="8">
    <source>
        <dbReference type="Proteomes" id="UP000249363"/>
    </source>
</evidence>
<dbReference type="GeneID" id="63797844"/>
<feature type="repeat" description="WD" evidence="3">
    <location>
        <begin position="1254"/>
        <end position="1295"/>
    </location>
</feature>
<gene>
    <name evidence="7" type="ORF">BHQ10_008630</name>
</gene>
<feature type="repeat" description="WD" evidence="3">
    <location>
        <begin position="1129"/>
        <end position="1170"/>
    </location>
</feature>
<evidence type="ECO:0000259" key="6">
    <source>
        <dbReference type="Pfam" id="PF24883"/>
    </source>
</evidence>
<dbReference type="InterPro" id="IPR019775">
    <property type="entry name" value="WD40_repeat_CS"/>
</dbReference>
<dbReference type="Gene3D" id="3.40.50.1580">
    <property type="entry name" value="Nucleoside phosphorylase domain"/>
    <property type="match status" value="1"/>
</dbReference>
<dbReference type="PANTHER" id="PTHR44019:SF8">
    <property type="entry name" value="POC1 CENTRIOLAR PROTEIN HOMOLOG"/>
    <property type="match status" value="1"/>
</dbReference>
<dbReference type="Proteomes" id="UP000249363">
    <property type="component" value="Unassembled WGS sequence"/>
</dbReference>
<dbReference type="Pfam" id="PF00400">
    <property type="entry name" value="WD40"/>
    <property type="match status" value="13"/>
</dbReference>
<dbReference type="SMART" id="SM00320">
    <property type="entry name" value="WD40"/>
    <property type="match status" value="13"/>
</dbReference>
<evidence type="ECO:0000256" key="3">
    <source>
        <dbReference type="PROSITE-ProRule" id="PRU00221"/>
    </source>
</evidence>
<dbReference type="InterPro" id="IPR050505">
    <property type="entry name" value="WDR55/POC1"/>
</dbReference>
<accession>A0A364L9Z4</accession>
<feature type="repeat" description="WD" evidence="3">
    <location>
        <begin position="1003"/>
        <end position="1044"/>
    </location>
</feature>
<name>A0A364L9Z4_TALAM</name>
<comment type="caution">
    <text evidence="7">The sequence shown here is derived from an EMBL/GenBank/DDBJ whole genome shotgun (WGS) entry which is preliminary data.</text>
</comment>
<evidence type="ECO:0000256" key="1">
    <source>
        <dbReference type="ARBA" id="ARBA00022574"/>
    </source>
</evidence>
<dbReference type="RefSeq" id="XP_040737132.1">
    <property type="nucleotide sequence ID" value="XM_040881457.1"/>
</dbReference>
<feature type="region of interest" description="Disordered" evidence="4">
    <location>
        <begin position="1"/>
        <end position="22"/>
    </location>
</feature>
<keyword evidence="8" id="KW-1185">Reference proteome</keyword>
<evidence type="ECO:0000256" key="2">
    <source>
        <dbReference type="ARBA" id="ARBA00022737"/>
    </source>
</evidence>
<feature type="repeat" description="WD" evidence="3">
    <location>
        <begin position="1382"/>
        <end position="1414"/>
    </location>
</feature>
<dbReference type="Gene3D" id="3.40.50.300">
    <property type="entry name" value="P-loop containing nucleotide triphosphate hydrolases"/>
    <property type="match status" value="1"/>
</dbReference>
<keyword evidence="1 3" id="KW-0853">WD repeat</keyword>
<dbReference type="EMBL" id="MIKG01000020">
    <property type="protein sequence ID" value="RAO72618.1"/>
    <property type="molecule type" value="Genomic_DNA"/>
</dbReference>
<feature type="repeat" description="WD" evidence="3">
    <location>
        <begin position="1441"/>
        <end position="1482"/>
    </location>
</feature>
<feature type="repeat" description="WD" evidence="3">
    <location>
        <begin position="1087"/>
        <end position="1128"/>
    </location>
</feature>
<feature type="repeat" description="WD" evidence="3">
    <location>
        <begin position="1483"/>
        <end position="1524"/>
    </location>
</feature>
<dbReference type="STRING" id="1196081.A0A364L9Z4"/>
<dbReference type="Pfam" id="PF01048">
    <property type="entry name" value="PNP_UDP_1"/>
    <property type="match status" value="1"/>
</dbReference>
<dbReference type="GO" id="GO:0003824">
    <property type="term" value="F:catalytic activity"/>
    <property type="evidence" value="ECO:0007669"/>
    <property type="project" value="InterPro"/>
</dbReference>
<dbReference type="Pfam" id="PF24883">
    <property type="entry name" value="NPHP3_N"/>
    <property type="match status" value="1"/>
</dbReference>
<dbReference type="SUPFAM" id="SSF52540">
    <property type="entry name" value="P-loop containing nucleoside triphosphate hydrolases"/>
    <property type="match status" value="1"/>
</dbReference>
<sequence>MISQRNATSLDPTSNNYGIPSTRTNERKLSILGWSPRSTMSNPDDYTVGWICAITTEYIAAQAFLDEKHDGPAYLPPHNKNDYTLGRIGKHNVVISVLPMGEYGVSSAACVAEDMMHTFPNVRLGLMVGIGGGVPSPKHDIRLGDIVVSIPHNGLGGVIQYDFGKTVQGQSFQLTGFLNQPPTVLRAAVSGLNAQYETEGHELDDAVNKIFETKPRLRKRYKRPDSTTDRLYQSHVVHPRNGDVPCTTSCGNDLSSLVPRFPRTDDDDNPAIHYGLIASANQLMKDALIRDKLAAEKDVLCFEMEAAGLMNRFPCLVIRGICDYSDSHKNKEWQGYAAMVAAAYAKDLLCRIIPQQVETEGRILENLRPRIEYVAETTGRIDRNLGLDKLPNARDAELDSFMDQHEDECLPGTRTELLAQISEWAISPQGKFIFWLNGMAGTGKSTISRTVGKSFKQSKLLGASFFFKRGEGDRGNATKLFTTLARQLVITIPQLLLGVQKAVSDDPSLAAKSLKDQFDNLILQPLLGLEQPSEHIPTAVIVIDALDECEVDNDIRVILQLLPRLREVSAVNIRIFLTSRPEFPIRLGFLEVRDHDYWNLVLHEIPEAVTTHDISLFLKSRLSKIRKERLLPVNWPGDTNTQALVTLSVPLFIFAATACRLFEDPQWDPMDTITEILTNRSEGSQLNATYLPVLNRILNNQNGKRKMQLLQEFQEIVGTIVMLESPLSVTSLSKLIGVSERLIDLRLNSLHSVIRIPKDKNMPVRPFHLSFRDFLLDPETREKTPLWVDEKEVHQRLTSQCISLCDGLRRNICGLPSEGTRREEISIQTLNHYLPPELQYSCRFWVQHLMQSKDPQALMHDVFMFLQKHFLHWIEAMNVLGLGFEVGDKGGNISEFLHDAKRFVLKNRQIADIAPLQIYFSGLVFTPKMTIIRRQFEEEITDQIYILPEIEDGWSAEMQTLEGHSDSVRSVAFSPNGLLLASASDDKTVLIWDISAGSLEQILNGHSSLVQCVAFSPDSQLLASASSDRTVRLWDITTGTLRQTLKGHSSRVRSVAFYPDGTLLASASDDQIIRFWDTATGTIEQTLEGHSGGVRCVEFSPDGRLLASASDDKTVRLWDTTMGTLQQTLKGHSDKVRSVTFSPNGTLLASASDDKTIQLWDLTTGTLRQTLNGHSEQVRSVTFSPNSQLLASGSIDKTVRFWDTTTGTLKQTLEGYLGWVRSVVYSPGGGLLACGSGNTVQLWDTATCALQQTPEGHSGWVLSVTFSPDSRLLASSSNDHTIRLWDTATGTLQQTLKDHSSLGWVLSVTFSPDSRLLASGSWDDTVRLWDTATGALQRILKGHSSLVLCVIFSPDGQLLASASEDQTVRLWHAATGSLVQTLEGHSGWVGCVVFSPDGRLLASASGECRLRYPDGRLYYQGRVDMTIRLWDTVTGSLAQTLEGHLGRVLSVTFSPDGRLLASASDDQTIRLWDTATGSQMKTLKSHSDWVGCVAFSPDSRILASASSNKTIQLWDTATGALQQILAVDVIVTALGFSEDGTYLNTDLGSFHIQSWCDNHTFNSIQKNVEIYIQDRQWVIFQGKKVLWLPPEYRPRFSAFRDSTLALGHASGRVSFIGFRV</sequence>
<dbReference type="InterPro" id="IPR000845">
    <property type="entry name" value="Nucleoside_phosphorylase_d"/>
</dbReference>
<evidence type="ECO:0000313" key="7">
    <source>
        <dbReference type="EMBL" id="RAO72618.1"/>
    </source>
</evidence>
<feature type="repeat" description="WD" evidence="3">
    <location>
        <begin position="961"/>
        <end position="1002"/>
    </location>
</feature>
<evidence type="ECO:0000256" key="4">
    <source>
        <dbReference type="SAM" id="MobiDB-lite"/>
    </source>
</evidence>
<feature type="repeat" description="WD" evidence="3">
    <location>
        <begin position="1171"/>
        <end position="1212"/>
    </location>
</feature>
<dbReference type="PROSITE" id="PS50294">
    <property type="entry name" value="WD_REPEATS_REGION"/>
    <property type="match status" value="11"/>
</dbReference>
<reference evidence="7 8" key="1">
    <citation type="journal article" date="2017" name="Biotechnol. Biofuels">
        <title>Differential beta-glucosidase expression as a function of carbon source availability in Talaromyces amestolkiae: a genomic and proteomic approach.</title>
        <authorList>
            <person name="de Eugenio L.I."/>
            <person name="Mendez-Liter J.A."/>
            <person name="Nieto-Dominguez M."/>
            <person name="Alonso L."/>
            <person name="Gil-Munoz J."/>
            <person name="Barriuso J."/>
            <person name="Prieto A."/>
            <person name="Martinez M.J."/>
        </authorList>
    </citation>
    <scope>NUCLEOTIDE SEQUENCE [LARGE SCALE GENOMIC DNA]</scope>
    <source>
        <strain evidence="7 8">CIB</strain>
    </source>
</reference>
<organism evidence="7 8">
    <name type="scientific">Talaromyces amestolkiae</name>
    <dbReference type="NCBI Taxonomy" id="1196081"/>
    <lineage>
        <taxon>Eukaryota</taxon>
        <taxon>Fungi</taxon>
        <taxon>Dikarya</taxon>
        <taxon>Ascomycota</taxon>
        <taxon>Pezizomycotina</taxon>
        <taxon>Eurotiomycetes</taxon>
        <taxon>Eurotiomycetidae</taxon>
        <taxon>Eurotiales</taxon>
        <taxon>Trichocomaceae</taxon>
        <taxon>Talaromyces</taxon>
        <taxon>Talaromyces sect. Talaromyces</taxon>
    </lineage>
</organism>
<feature type="repeat" description="WD" evidence="3">
    <location>
        <begin position="1045"/>
        <end position="1086"/>
    </location>
</feature>
<feature type="repeat" description="WD" evidence="3">
    <location>
        <begin position="1340"/>
        <end position="1381"/>
    </location>
</feature>
<dbReference type="PANTHER" id="PTHR44019">
    <property type="entry name" value="WD REPEAT-CONTAINING PROTEIN 55"/>
    <property type="match status" value="1"/>
</dbReference>
<dbReference type="InterPro" id="IPR001680">
    <property type="entry name" value="WD40_rpt"/>
</dbReference>
<dbReference type="SUPFAM" id="SSF50978">
    <property type="entry name" value="WD40 repeat-like"/>
    <property type="match status" value="2"/>
</dbReference>
<dbReference type="GO" id="GO:0009116">
    <property type="term" value="P:nucleoside metabolic process"/>
    <property type="evidence" value="ECO:0007669"/>
    <property type="project" value="InterPro"/>
</dbReference>
<dbReference type="PROSITE" id="PS00678">
    <property type="entry name" value="WD_REPEATS_1"/>
    <property type="match status" value="9"/>
</dbReference>
<feature type="domain" description="Nucleoside phosphorylase" evidence="5">
    <location>
        <begin position="69"/>
        <end position="352"/>
    </location>
</feature>
<dbReference type="InterPro" id="IPR020472">
    <property type="entry name" value="WD40_PAC1"/>
</dbReference>
<dbReference type="InterPro" id="IPR036322">
    <property type="entry name" value="WD40_repeat_dom_sf"/>
</dbReference>
<dbReference type="PRINTS" id="PR00320">
    <property type="entry name" value="GPROTEINBRPT"/>
</dbReference>
<dbReference type="OrthoDB" id="4226403at2759"/>
<dbReference type="InterPro" id="IPR027417">
    <property type="entry name" value="P-loop_NTPase"/>
</dbReference>
<dbReference type="InterPro" id="IPR035994">
    <property type="entry name" value="Nucleoside_phosphorylase_sf"/>
</dbReference>
<evidence type="ECO:0000259" key="5">
    <source>
        <dbReference type="Pfam" id="PF01048"/>
    </source>
</evidence>
<feature type="domain" description="Nephrocystin 3-like N-terminal" evidence="6">
    <location>
        <begin position="420"/>
        <end position="580"/>
    </location>
</feature>